<proteinExistence type="predicted"/>
<reference evidence="2" key="1">
    <citation type="journal article" date="2020" name="Nature">
        <title>Giant virus diversity and host interactions through global metagenomics.</title>
        <authorList>
            <person name="Schulz F."/>
            <person name="Roux S."/>
            <person name="Paez-Espino D."/>
            <person name="Jungbluth S."/>
            <person name="Walsh D.A."/>
            <person name="Denef V.J."/>
            <person name="McMahon K.D."/>
            <person name="Konstantinidis K.T."/>
            <person name="Eloe-Fadrosh E.A."/>
            <person name="Kyrpides N.C."/>
            <person name="Woyke T."/>
        </authorList>
    </citation>
    <scope>NUCLEOTIDE SEQUENCE</scope>
    <source>
        <strain evidence="2">GVMAG-M-3300023179-150</strain>
    </source>
</reference>
<dbReference type="AlphaFoldDB" id="A0A6C0E7U6"/>
<accession>A0A6C0E7U6</accession>
<name>A0A6C0E7U6_9ZZZZ</name>
<protein>
    <submittedName>
        <fullName evidence="2">Uncharacterized protein</fullName>
    </submittedName>
</protein>
<evidence type="ECO:0000256" key="1">
    <source>
        <dbReference type="SAM" id="Phobius"/>
    </source>
</evidence>
<sequence length="201" mass="24024">MNYYVLSIIILTVTVIIILCFLYLYHPDTSVVFNKTYEINKQLEVRNPKKELIDYFARNWDNLKVYFINNNNKDCNDIKIPYELEEDFYNKFGDYFGVKSSDSMMETFAFRNYQITFKMEFREICQSLTTLKKYLRDNPDINLNILGKYLELLHNEHFPQAVFISVILDEMVRTCQKYPDLTLYQIAQTNSLLTMKIIDSI</sequence>
<keyword evidence="1" id="KW-0472">Membrane</keyword>
<organism evidence="2">
    <name type="scientific">viral metagenome</name>
    <dbReference type="NCBI Taxonomy" id="1070528"/>
    <lineage>
        <taxon>unclassified sequences</taxon>
        <taxon>metagenomes</taxon>
        <taxon>organismal metagenomes</taxon>
    </lineage>
</organism>
<dbReference type="EMBL" id="MN739757">
    <property type="protein sequence ID" value="QHT25154.1"/>
    <property type="molecule type" value="Genomic_DNA"/>
</dbReference>
<feature type="transmembrane region" description="Helical" evidence="1">
    <location>
        <begin position="6"/>
        <end position="25"/>
    </location>
</feature>
<keyword evidence="1" id="KW-1133">Transmembrane helix</keyword>
<keyword evidence="1" id="KW-0812">Transmembrane</keyword>
<evidence type="ECO:0000313" key="2">
    <source>
        <dbReference type="EMBL" id="QHT25154.1"/>
    </source>
</evidence>